<accession>A0AC61R6W2</accession>
<evidence type="ECO:0000313" key="2">
    <source>
        <dbReference type="Proteomes" id="UP000308836"/>
    </source>
</evidence>
<organism evidence="1 2">
    <name type="scientific">Dubosiella muris</name>
    <dbReference type="NCBI Taxonomy" id="3038133"/>
    <lineage>
        <taxon>Bacteria</taxon>
        <taxon>Bacillati</taxon>
        <taxon>Bacillota</taxon>
        <taxon>Erysipelotrichia</taxon>
        <taxon>Erysipelotrichales</taxon>
        <taxon>Erysipelotrichaceae</taxon>
        <taxon>Dubosiella</taxon>
    </lineage>
</organism>
<gene>
    <name evidence="1" type="ORF">E5336_06875</name>
</gene>
<proteinExistence type="predicted"/>
<protein>
    <submittedName>
        <fullName evidence="1">Response regulator transcription factor</fullName>
    </submittedName>
</protein>
<evidence type="ECO:0000313" key="1">
    <source>
        <dbReference type="EMBL" id="TGY65870.1"/>
    </source>
</evidence>
<dbReference type="Proteomes" id="UP000308836">
    <property type="component" value="Unassembled WGS sequence"/>
</dbReference>
<reference evidence="1" key="1">
    <citation type="submission" date="2019-04" db="EMBL/GenBank/DDBJ databases">
        <title>Microbes associate with the intestines of laboratory mice.</title>
        <authorList>
            <person name="Navarre W."/>
            <person name="Wong E."/>
            <person name="Huang K."/>
            <person name="Tropini C."/>
            <person name="Ng K."/>
            <person name="Yu B."/>
        </authorList>
    </citation>
    <scope>NUCLEOTIDE SEQUENCE</scope>
    <source>
        <strain evidence="1">NM09_H32</strain>
    </source>
</reference>
<keyword evidence="2" id="KW-1185">Reference proteome</keyword>
<dbReference type="EMBL" id="SRYG01000012">
    <property type="protein sequence ID" value="TGY65870.1"/>
    <property type="molecule type" value="Genomic_DNA"/>
</dbReference>
<sequence length="225" mass="25675">MYILIVEDEARLAQAIAEMFHQQKDRVEIALDGKEALDYLRTYEFDLIVLDWMLPGCSGLDVLRRLRASGRQTPVLMLSAKGEIEDKVDGLDAGADDYMSKPFSTRELLARAKALTRRKGEVVLDHLRFGDLALDLGQQNLSCDGRSVHLGHKEFEIMRRLMMEAGRTFSKEDLITWVWGSESEAMDNNVEVFVSFLRKKLAYLGTTVKICTIRKLGYRLEDSHD</sequence>
<name>A0AC61R6W2_9FIRM</name>
<comment type="caution">
    <text evidence="1">The sequence shown here is derived from an EMBL/GenBank/DDBJ whole genome shotgun (WGS) entry which is preliminary data.</text>
</comment>